<gene>
    <name evidence="1" type="ORF">H6G18_08905</name>
</gene>
<accession>A0ABR8CLZ5</accession>
<evidence type="ECO:0000313" key="1">
    <source>
        <dbReference type="EMBL" id="MBD2344266.1"/>
    </source>
</evidence>
<proteinExistence type="predicted"/>
<evidence type="ECO:0000313" key="2">
    <source>
        <dbReference type="Proteomes" id="UP000607281"/>
    </source>
</evidence>
<sequence length="83" mass="10088">MTKLNFEPGKIYEMFDINNLRVLWRLKYLETVLNPDSKEICLHFEELESSTEKQKDIYLNQNDIYQQIGGINEAMEYQVRYEY</sequence>
<comment type="caution">
    <text evidence="1">The sequence shown here is derived from an EMBL/GenBank/DDBJ whole genome shotgun (WGS) entry which is preliminary data.</text>
</comment>
<dbReference type="EMBL" id="JACJRF010000011">
    <property type="protein sequence ID" value="MBD2344266.1"/>
    <property type="molecule type" value="Genomic_DNA"/>
</dbReference>
<reference evidence="1 2" key="1">
    <citation type="journal article" date="2020" name="ISME J.">
        <title>Comparative genomics reveals insights into cyanobacterial evolution and habitat adaptation.</title>
        <authorList>
            <person name="Chen M.Y."/>
            <person name="Teng W.K."/>
            <person name="Zhao L."/>
            <person name="Hu C.X."/>
            <person name="Zhou Y.K."/>
            <person name="Han B.P."/>
            <person name="Song L.R."/>
            <person name="Shu W.S."/>
        </authorList>
    </citation>
    <scope>NUCLEOTIDE SEQUENCE [LARGE SCALE GENOMIC DNA]</scope>
    <source>
        <strain evidence="1 2">FACHB-260</strain>
    </source>
</reference>
<protein>
    <submittedName>
        <fullName evidence="1">Uncharacterized protein</fullName>
    </submittedName>
</protein>
<dbReference type="RefSeq" id="WP_190406725.1">
    <property type="nucleotide sequence ID" value="NZ_JACJRF010000011.1"/>
</dbReference>
<dbReference type="Proteomes" id="UP000607281">
    <property type="component" value="Unassembled WGS sequence"/>
</dbReference>
<keyword evidence="2" id="KW-1185">Reference proteome</keyword>
<name>A0ABR8CLZ5_9NOST</name>
<organism evidence="1 2">
    <name type="scientific">Anabaena subtropica FACHB-260</name>
    <dbReference type="NCBI Taxonomy" id="2692884"/>
    <lineage>
        <taxon>Bacteria</taxon>
        <taxon>Bacillati</taxon>
        <taxon>Cyanobacteriota</taxon>
        <taxon>Cyanophyceae</taxon>
        <taxon>Nostocales</taxon>
        <taxon>Nostocaceae</taxon>
        <taxon>Anabaena</taxon>
    </lineage>
</organism>